<organism evidence="1 2">
    <name type="scientific">Microbulbifer yueqingensis</name>
    <dbReference type="NCBI Taxonomy" id="658219"/>
    <lineage>
        <taxon>Bacteria</taxon>
        <taxon>Pseudomonadati</taxon>
        <taxon>Pseudomonadota</taxon>
        <taxon>Gammaproteobacteria</taxon>
        <taxon>Cellvibrionales</taxon>
        <taxon>Microbulbiferaceae</taxon>
        <taxon>Microbulbifer</taxon>
    </lineage>
</organism>
<dbReference type="Pfam" id="PF14137">
    <property type="entry name" value="DUF4304"/>
    <property type="match status" value="1"/>
</dbReference>
<reference evidence="2" key="1">
    <citation type="submission" date="2016-10" db="EMBL/GenBank/DDBJ databases">
        <authorList>
            <person name="Varghese N."/>
            <person name="Submissions S."/>
        </authorList>
    </citation>
    <scope>NUCLEOTIDE SEQUENCE [LARGE SCALE GENOMIC DNA]</scope>
    <source>
        <strain evidence="2">CGMCC 1.10658</strain>
    </source>
</reference>
<evidence type="ECO:0008006" key="3">
    <source>
        <dbReference type="Google" id="ProtNLM"/>
    </source>
</evidence>
<evidence type="ECO:0000313" key="1">
    <source>
        <dbReference type="EMBL" id="SDK75651.1"/>
    </source>
</evidence>
<dbReference type="InterPro" id="IPR025412">
    <property type="entry name" value="DUF4304"/>
</dbReference>
<dbReference type="EMBL" id="FNFH01000008">
    <property type="protein sequence ID" value="SDK75651.1"/>
    <property type="molecule type" value="Genomic_DNA"/>
</dbReference>
<evidence type="ECO:0000313" key="2">
    <source>
        <dbReference type="Proteomes" id="UP000199305"/>
    </source>
</evidence>
<name>A0A1G9EHW5_9GAMM</name>
<proteinExistence type="predicted"/>
<dbReference type="RefSeq" id="WP_217631467.1">
    <property type="nucleotide sequence ID" value="NZ_FNFH01000008.1"/>
</dbReference>
<gene>
    <name evidence="1" type="ORF">SAMN05216212_3134</name>
</gene>
<protein>
    <recommendedName>
        <fullName evidence="3">DUF4304 domain-containing protein</fullName>
    </recommendedName>
</protein>
<dbReference type="STRING" id="658219.SAMN05216212_3134"/>
<dbReference type="AlphaFoldDB" id="A0A1G9EHW5"/>
<dbReference type="Proteomes" id="UP000199305">
    <property type="component" value="Unassembled WGS sequence"/>
</dbReference>
<keyword evidence="2" id="KW-1185">Reference proteome</keyword>
<accession>A0A1G9EHW5</accession>
<sequence length="134" mass="15324">MIAVLKNRVVPRLRKSGFSGRFPHFRRYAGESVHLLTFQFDRRGGGFVVEVAACPAAGARMHWGETVPAEKVTAHDVQHRLRLGADGPGADHWSRYDTKGIFFWRDPCHRVADELLPLLDGQAEQYWRKEAARW</sequence>